<reference evidence="1" key="1">
    <citation type="submission" date="2020-08" db="EMBL/GenBank/DDBJ databases">
        <title>Multicomponent nature underlies the extraordinary mechanical properties of spider dragline silk.</title>
        <authorList>
            <person name="Kono N."/>
            <person name="Nakamura H."/>
            <person name="Mori M."/>
            <person name="Yoshida Y."/>
            <person name="Ohtoshi R."/>
            <person name="Malay A.D."/>
            <person name="Moran D.A.P."/>
            <person name="Tomita M."/>
            <person name="Numata K."/>
            <person name="Arakawa K."/>
        </authorList>
    </citation>
    <scope>NUCLEOTIDE SEQUENCE</scope>
</reference>
<proteinExistence type="predicted"/>
<dbReference type="Proteomes" id="UP000887159">
    <property type="component" value="Unassembled WGS sequence"/>
</dbReference>
<organism evidence="1 2">
    <name type="scientific">Trichonephila clavipes</name>
    <name type="common">Golden silk orbweaver</name>
    <name type="synonym">Nephila clavipes</name>
    <dbReference type="NCBI Taxonomy" id="2585209"/>
    <lineage>
        <taxon>Eukaryota</taxon>
        <taxon>Metazoa</taxon>
        <taxon>Ecdysozoa</taxon>
        <taxon>Arthropoda</taxon>
        <taxon>Chelicerata</taxon>
        <taxon>Arachnida</taxon>
        <taxon>Araneae</taxon>
        <taxon>Araneomorphae</taxon>
        <taxon>Entelegynae</taxon>
        <taxon>Araneoidea</taxon>
        <taxon>Nephilidae</taxon>
        <taxon>Trichonephila</taxon>
    </lineage>
</organism>
<evidence type="ECO:0000313" key="2">
    <source>
        <dbReference type="Proteomes" id="UP000887159"/>
    </source>
</evidence>
<dbReference type="EMBL" id="BMAU01021309">
    <property type="protein sequence ID" value="GFY11867.1"/>
    <property type="molecule type" value="Genomic_DNA"/>
</dbReference>
<comment type="caution">
    <text evidence="1">The sequence shown here is derived from an EMBL/GenBank/DDBJ whole genome shotgun (WGS) entry which is preliminary data.</text>
</comment>
<accession>A0A8X6SDG1</accession>
<gene>
    <name evidence="1" type="ORF">TNCV_4973671</name>
</gene>
<protein>
    <submittedName>
        <fullName evidence="1">Uncharacterized protein</fullName>
    </submittedName>
</protein>
<dbReference type="AlphaFoldDB" id="A0A8X6SDG1"/>
<evidence type="ECO:0000313" key="1">
    <source>
        <dbReference type="EMBL" id="GFY11867.1"/>
    </source>
</evidence>
<sequence length="108" mass="11547">MAQCCGVSRTPIPHALTTPLVQIPDPPVQIPVFQPPLHITSVPTKPPVQIPPVQLFLPDPPPVQILLPDPPVVETSQPTLTDNSSIDQIMSSVFGDCSQQGLTPAHTH</sequence>
<keyword evidence="2" id="KW-1185">Reference proteome</keyword>
<name>A0A8X6SDG1_TRICX</name>